<evidence type="ECO:0000259" key="3">
    <source>
        <dbReference type="Pfam" id="PF00561"/>
    </source>
</evidence>
<evidence type="ECO:0000313" key="5">
    <source>
        <dbReference type="Proteomes" id="UP001215598"/>
    </source>
</evidence>
<dbReference type="Gene3D" id="3.40.50.1820">
    <property type="entry name" value="alpha/beta hydrolase"/>
    <property type="match status" value="1"/>
</dbReference>
<dbReference type="GO" id="GO:0016787">
    <property type="term" value="F:hydrolase activity"/>
    <property type="evidence" value="ECO:0007669"/>
    <property type="project" value="UniProtKB-KW"/>
</dbReference>
<dbReference type="Proteomes" id="UP001215598">
    <property type="component" value="Unassembled WGS sequence"/>
</dbReference>
<sequence length="331" mass="36956">MDRSGYKQVKTKRGFTYSYYFSPPVASEPVLFFVHGFPGPSSFWNRQISFFKPLGYGLLVPDLLGCGGTDKPTDPKLYVGSGHAKDFLDIFDAEGLEQVIAIGHDWGSFPASRLVNYHPERVSACAFLAVGYFPPVLRNADLITRSPEAAEIFGYDIFAFMRFFTEPHAATLIEKHIDSFISLFFPESPQLWMDHLCVDGGTQAWLEEDKRARLPSYMTPEDKRVLKDSLLSGGLSAPLCWFRVQMDEANAEDDATISTTAKEVTQPLLYIPFTEDLIAPPVLGDTSMDRFAKGPATREEVEGDHWAVQSHASEVNDILLRWIQGLPAATT</sequence>
<proteinExistence type="inferred from homology"/>
<protein>
    <submittedName>
        <fullName evidence="4">Alpha/beta-hydrolase</fullName>
    </submittedName>
</protein>
<feature type="domain" description="AB hydrolase-1" evidence="3">
    <location>
        <begin position="29"/>
        <end position="175"/>
    </location>
</feature>
<dbReference type="InterPro" id="IPR000073">
    <property type="entry name" value="AB_hydrolase_1"/>
</dbReference>
<dbReference type="Pfam" id="PF00561">
    <property type="entry name" value="Abhydrolase_1"/>
    <property type="match status" value="1"/>
</dbReference>
<name>A0AAD7MEP2_9AGAR</name>
<organism evidence="4 5">
    <name type="scientific">Mycena metata</name>
    <dbReference type="NCBI Taxonomy" id="1033252"/>
    <lineage>
        <taxon>Eukaryota</taxon>
        <taxon>Fungi</taxon>
        <taxon>Dikarya</taxon>
        <taxon>Basidiomycota</taxon>
        <taxon>Agaricomycotina</taxon>
        <taxon>Agaricomycetes</taxon>
        <taxon>Agaricomycetidae</taxon>
        <taxon>Agaricales</taxon>
        <taxon>Marasmiineae</taxon>
        <taxon>Mycenaceae</taxon>
        <taxon>Mycena</taxon>
    </lineage>
</organism>
<keyword evidence="1" id="KW-0378">Hydrolase</keyword>
<comment type="similarity">
    <text evidence="2">Belongs to the AB hydrolase superfamily. Epoxide hydrolase family.</text>
</comment>
<evidence type="ECO:0000256" key="1">
    <source>
        <dbReference type="ARBA" id="ARBA00022801"/>
    </source>
</evidence>
<comment type="caution">
    <text evidence="4">The sequence shown here is derived from an EMBL/GenBank/DDBJ whole genome shotgun (WGS) entry which is preliminary data.</text>
</comment>
<dbReference type="InterPro" id="IPR000639">
    <property type="entry name" value="Epox_hydrolase-like"/>
</dbReference>
<reference evidence="4" key="1">
    <citation type="submission" date="2023-03" db="EMBL/GenBank/DDBJ databases">
        <title>Massive genome expansion in bonnet fungi (Mycena s.s.) driven by repeated elements and novel gene families across ecological guilds.</title>
        <authorList>
            <consortium name="Lawrence Berkeley National Laboratory"/>
            <person name="Harder C.B."/>
            <person name="Miyauchi S."/>
            <person name="Viragh M."/>
            <person name="Kuo A."/>
            <person name="Thoen E."/>
            <person name="Andreopoulos B."/>
            <person name="Lu D."/>
            <person name="Skrede I."/>
            <person name="Drula E."/>
            <person name="Henrissat B."/>
            <person name="Morin E."/>
            <person name="Kohler A."/>
            <person name="Barry K."/>
            <person name="LaButti K."/>
            <person name="Morin E."/>
            <person name="Salamov A."/>
            <person name="Lipzen A."/>
            <person name="Mereny Z."/>
            <person name="Hegedus B."/>
            <person name="Baldrian P."/>
            <person name="Stursova M."/>
            <person name="Weitz H."/>
            <person name="Taylor A."/>
            <person name="Grigoriev I.V."/>
            <person name="Nagy L.G."/>
            <person name="Martin F."/>
            <person name="Kauserud H."/>
        </authorList>
    </citation>
    <scope>NUCLEOTIDE SEQUENCE</scope>
    <source>
        <strain evidence="4">CBHHK182m</strain>
    </source>
</reference>
<dbReference type="SUPFAM" id="SSF53474">
    <property type="entry name" value="alpha/beta-Hydrolases"/>
    <property type="match status" value="1"/>
</dbReference>
<dbReference type="PRINTS" id="PR00412">
    <property type="entry name" value="EPOXHYDRLASE"/>
</dbReference>
<keyword evidence="5" id="KW-1185">Reference proteome</keyword>
<dbReference type="AlphaFoldDB" id="A0AAD7MEP2"/>
<dbReference type="EMBL" id="JARKIB010000330">
    <property type="protein sequence ID" value="KAJ7714131.1"/>
    <property type="molecule type" value="Genomic_DNA"/>
</dbReference>
<gene>
    <name evidence="4" type="ORF">B0H16DRAFT_530104</name>
</gene>
<dbReference type="InterPro" id="IPR029058">
    <property type="entry name" value="AB_hydrolase_fold"/>
</dbReference>
<dbReference type="PANTHER" id="PTHR43329">
    <property type="entry name" value="EPOXIDE HYDROLASE"/>
    <property type="match status" value="1"/>
</dbReference>
<evidence type="ECO:0000313" key="4">
    <source>
        <dbReference type="EMBL" id="KAJ7714131.1"/>
    </source>
</evidence>
<evidence type="ECO:0000256" key="2">
    <source>
        <dbReference type="ARBA" id="ARBA00038334"/>
    </source>
</evidence>
<accession>A0AAD7MEP2</accession>